<protein>
    <submittedName>
        <fullName evidence="2">Uncharacterized protein</fullName>
    </submittedName>
</protein>
<name>A0ABQ8U3Z0_9EUKA</name>
<gene>
    <name evidence="2" type="ORF">PAPYR_12565</name>
</gene>
<proteinExistence type="predicted"/>
<sequence length="129" mass="13088">MATPAPLYANGSAPNRPTPTPPWPALLPPSRGELAWGRSWWASSGPGTGRSGWPSGLYLLEALALDFLDRPAMVTAGAAACPPGGLVGLTLGLLRAHAVSALVEAACGLLAAAMAVLRLPPAEVGGGWW</sequence>
<organism evidence="2 3">
    <name type="scientific">Paratrimastix pyriformis</name>
    <dbReference type="NCBI Taxonomy" id="342808"/>
    <lineage>
        <taxon>Eukaryota</taxon>
        <taxon>Metamonada</taxon>
        <taxon>Preaxostyla</taxon>
        <taxon>Paratrimastigidae</taxon>
        <taxon>Paratrimastix</taxon>
    </lineage>
</organism>
<accession>A0ABQ8U3Z0</accession>
<feature type="region of interest" description="Disordered" evidence="1">
    <location>
        <begin position="1"/>
        <end position="24"/>
    </location>
</feature>
<evidence type="ECO:0000313" key="3">
    <source>
        <dbReference type="Proteomes" id="UP001141327"/>
    </source>
</evidence>
<reference evidence="2" key="1">
    <citation type="journal article" date="2022" name="bioRxiv">
        <title>Genomics of Preaxostyla Flagellates Illuminates Evolutionary Transitions and the Path Towards Mitochondrial Loss.</title>
        <authorList>
            <person name="Novak L.V.F."/>
            <person name="Treitli S.C."/>
            <person name="Pyrih J."/>
            <person name="Halakuc P."/>
            <person name="Pipaliya S.V."/>
            <person name="Vacek V."/>
            <person name="Brzon O."/>
            <person name="Soukal P."/>
            <person name="Eme L."/>
            <person name="Dacks J.B."/>
            <person name="Karnkowska A."/>
            <person name="Elias M."/>
            <person name="Hampl V."/>
        </authorList>
    </citation>
    <scope>NUCLEOTIDE SEQUENCE</scope>
    <source>
        <strain evidence="2">RCP-MX</strain>
    </source>
</reference>
<dbReference type="EMBL" id="JAPMOS010000319">
    <property type="protein sequence ID" value="KAJ4453081.1"/>
    <property type="molecule type" value="Genomic_DNA"/>
</dbReference>
<evidence type="ECO:0000256" key="1">
    <source>
        <dbReference type="SAM" id="MobiDB-lite"/>
    </source>
</evidence>
<comment type="caution">
    <text evidence="2">The sequence shown here is derived from an EMBL/GenBank/DDBJ whole genome shotgun (WGS) entry which is preliminary data.</text>
</comment>
<evidence type="ECO:0000313" key="2">
    <source>
        <dbReference type="EMBL" id="KAJ4453081.1"/>
    </source>
</evidence>
<dbReference type="Proteomes" id="UP001141327">
    <property type="component" value="Unassembled WGS sequence"/>
</dbReference>
<keyword evidence="3" id="KW-1185">Reference proteome</keyword>